<evidence type="ECO:0000313" key="4">
    <source>
        <dbReference type="EMBL" id="GAA3371849.1"/>
    </source>
</evidence>
<gene>
    <name evidence="4" type="ORF">GCM10020367_24310</name>
</gene>
<name>A0ABP6SA38_9ACTN</name>
<keyword evidence="3" id="KW-0732">Signal</keyword>
<keyword evidence="5" id="KW-1185">Reference proteome</keyword>
<feature type="compositionally biased region" description="Gly residues" evidence="1">
    <location>
        <begin position="129"/>
        <end position="141"/>
    </location>
</feature>
<feature type="transmembrane region" description="Helical" evidence="2">
    <location>
        <begin position="176"/>
        <end position="195"/>
    </location>
</feature>
<keyword evidence="2" id="KW-0472">Membrane</keyword>
<evidence type="ECO:0000256" key="1">
    <source>
        <dbReference type="SAM" id="MobiDB-lite"/>
    </source>
</evidence>
<accession>A0ABP6SA38</accession>
<evidence type="ECO:0000256" key="3">
    <source>
        <dbReference type="SAM" id="SignalP"/>
    </source>
</evidence>
<sequence>MRFRKNTICAAVVVAAALMPATALAEDSGGSVSVTPSDVGPGEEVDIRVDGCKGRTATGTSKAFQSDALFSTASNGGLFAEAKIRTDVEIKDYDIEVTCKDGGGKHGGKVHVVRRGSDEGDGNNSDGSGDSGTGNGIGNGIGSLPTPYAPVQAGGGGTFGTVEAAAEQEGPGTRHAVIGLALAAMAAVAVAARSARRRRRTD</sequence>
<feature type="signal peptide" evidence="3">
    <location>
        <begin position="1"/>
        <end position="25"/>
    </location>
</feature>
<comment type="caution">
    <text evidence="4">The sequence shown here is derived from an EMBL/GenBank/DDBJ whole genome shotgun (WGS) entry which is preliminary data.</text>
</comment>
<evidence type="ECO:0000256" key="2">
    <source>
        <dbReference type="SAM" id="Phobius"/>
    </source>
</evidence>
<protein>
    <recommendedName>
        <fullName evidence="6">Sortase</fullName>
    </recommendedName>
</protein>
<feature type="chain" id="PRO_5046335548" description="Sortase" evidence="3">
    <location>
        <begin position="26"/>
        <end position="202"/>
    </location>
</feature>
<evidence type="ECO:0008006" key="6">
    <source>
        <dbReference type="Google" id="ProtNLM"/>
    </source>
</evidence>
<reference evidence="5" key="1">
    <citation type="journal article" date="2019" name="Int. J. Syst. Evol. Microbiol.">
        <title>The Global Catalogue of Microorganisms (GCM) 10K type strain sequencing project: providing services to taxonomists for standard genome sequencing and annotation.</title>
        <authorList>
            <consortium name="The Broad Institute Genomics Platform"/>
            <consortium name="The Broad Institute Genome Sequencing Center for Infectious Disease"/>
            <person name="Wu L."/>
            <person name="Ma J."/>
        </authorList>
    </citation>
    <scope>NUCLEOTIDE SEQUENCE [LARGE SCALE GENOMIC DNA]</scope>
    <source>
        <strain evidence="5">JCM 9651</strain>
    </source>
</reference>
<evidence type="ECO:0000313" key="5">
    <source>
        <dbReference type="Proteomes" id="UP001499990"/>
    </source>
</evidence>
<dbReference type="EMBL" id="BAAAYL010000001">
    <property type="protein sequence ID" value="GAA3371849.1"/>
    <property type="molecule type" value="Genomic_DNA"/>
</dbReference>
<feature type="region of interest" description="Disordered" evidence="1">
    <location>
        <begin position="103"/>
        <end position="155"/>
    </location>
</feature>
<keyword evidence="2" id="KW-0812">Transmembrane</keyword>
<dbReference type="RefSeq" id="WP_345036479.1">
    <property type="nucleotide sequence ID" value="NZ_BAAAYL010000001.1"/>
</dbReference>
<keyword evidence="2" id="KW-1133">Transmembrane helix</keyword>
<dbReference type="Proteomes" id="UP001499990">
    <property type="component" value="Unassembled WGS sequence"/>
</dbReference>
<organism evidence="4 5">
    <name type="scientific">Streptomyces sannanensis</name>
    <dbReference type="NCBI Taxonomy" id="285536"/>
    <lineage>
        <taxon>Bacteria</taxon>
        <taxon>Bacillati</taxon>
        <taxon>Actinomycetota</taxon>
        <taxon>Actinomycetes</taxon>
        <taxon>Kitasatosporales</taxon>
        <taxon>Streptomycetaceae</taxon>
        <taxon>Streptomyces</taxon>
    </lineage>
</organism>
<proteinExistence type="predicted"/>